<comment type="caution">
    <text evidence="1">The sequence shown here is derived from an EMBL/GenBank/DDBJ whole genome shotgun (WGS) entry which is preliminary data.</text>
</comment>
<accession>A0A7W8LE95</accession>
<gene>
    <name evidence="1" type="ORF">HDG41_007463</name>
</gene>
<dbReference type="Proteomes" id="UP000592820">
    <property type="component" value="Unassembled WGS sequence"/>
</dbReference>
<dbReference type="EMBL" id="JACHDE010000032">
    <property type="protein sequence ID" value="MBB5405367.1"/>
    <property type="molecule type" value="Genomic_DNA"/>
</dbReference>
<proteinExistence type="predicted"/>
<evidence type="ECO:0000313" key="1">
    <source>
        <dbReference type="EMBL" id="MBB5405367.1"/>
    </source>
</evidence>
<dbReference type="AlphaFoldDB" id="A0A7W8LE95"/>
<organism evidence="1 2">
    <name type="scientific">Paraburkholderia youngii</name>
    <dbReference type="NCBI Taxonomy" id="2782701"/>
    <lineage>
        <taxon>Bacteria</taxon>
        <taxon>Pseudomonadati</taxon>
        <taxon>Pseudomonadota</taxon>
        <taxon>Betaproteobacteria</taxon>
        <taxon>Burkholderiales</taxon>
        <taxon>Burkholderiaceae</taxon>
        <taxon>Paraburkholderia</taxon>
    </lineage>
</organism>
<reference evidence="1 2" key="1">
    <citation type="submission" date="2020-08" db="EMBL/GenBank/DDBJ databases">
        <title>Genomic Encyclopedia of Type Strains, Phase IV (KMG-V): Genome sequencing to study the core and pangenomes of soil and plant-associated prokaryotes.</title>
        <authorList>
            <person name="Whitman W."/>
        </authorList>
    </citation>
    <scope>NUCLEOTIDE SEQUENCE [LARGE SCALE GENOMIC DNA]</scope>
    <source>
        <strain evidence="1 2">JPY162</strain>
    </source>
</reference>
<evidence type="ECO:0000313" key="2">
    <source>
        <dbReference type="Proteomes" id="UP000592820"/>
    </source>
</evidence>
<sequence length="86" mass="9805">MVPPIEIIFVYVGEFSMDQTWLKGNNFRPISGTIYLRNVKLTKAPHLDVHVNLTFENYNFNAVTCTEPFGSLSMPIGFGNRPTLRQ</sequence>
<name>A0A7W8LE95_9BURK</name>
<protein>
    <submittedName>
        <fullName evidence="1">Uncharacterized protein</fullName>
    </submittedName>
</protein>